<keyword evidence="3" id="KW-1185">Reference proteome</keyword>
<feature type="region of interest" description="Disordered" evidence="1">
    <location>
        <begin position="168"/>
        <end position="193"/>
    </location>
</feature>
<reference evidence="2 3" key="1">
    <citation type="submission" date="2017-11" db="EMBL/GenBank/DDBJ databases">
        <title>Comparative genomics of Botrytis spp.</title>
        <authorList>
            <person name="Valero-Jimenez C.A."/>
            <person name="Tapia P."/>
            <person name="Veloso J."/>
            <person name="Silva-Moreno E."/>
            <person name="Staats M."/>
            <person name="Valdes J.H."/>
            <person name="Van Kan J.A.L."/>
        </authorList>
    </citation>
    <scope>NUCLEOTIDE SEQUENCE [LARGE SCALE GENOMIC DNA]</scope>
    <source>
        <strain evidence="2 3">MUCL2830</strain>
    </source>
</reference>
<dbReference type="OrthoDB" id="2157530at2759"/>
<dbReference type="InterPro" id="IPR052895">
    <property type="entry name" value="HetReg/Transcr_Mod"/>
</dbReference>
<dbReference type="PANTHER" id="PTHR24148:SF77">
    <property type="entry name" value="HETEROKARYON INCOMPATIBILITY DOMAIN-CONTAINING PROTEIN"/>
    <property type="match status" value="1"/>
</dbReference>
<dbReference type="PANTHER" id="PTHR24148">
    <property type="entry name" value="ANKYRIN REPEAT DOMAIN-CONTAINING PROTEIN 39 HOMOLOG-RELATED"/>
    <property type="match status" value="1"/>
</dbReference>
<comment type="caution">
    <text evidence="2">The sequence shown here is derived from an EMBL/GenBank/DDBJ whole genome shotgun (WGS) entry which is preliminary data.</text>
</comment>
<dbReference type="AlphaFoldDB" id="A0A4Y8D477"/>
<protein>
    <recommendedName>
        <fullName evidence="4">Heterokaryon incompatibility domain-containing protein</fullName>
    </recommendedName>
</protein>
<evidence type="ECO:0008006" key="4">
    <source>
        <dbReference type="Google" id="ProtNLM"/>
    </source>
</evidence>
<dbReference type="Proteomes" id="UP000297299">
    <property type="component" value="Unassembled WGS sequence"/>
</dbReference>
<sequence>MLIKFGIYSGYYPAINVREELRLFVNSQGVKSSFMMRCIRLLQKGSSNSTLPQSTEPQHSSPRSFNTEMILLSSALEHDATVPHDKIFSIYPLLQFCGMDLPQINYDQPFEMLCEKVTRCWFDSTRNLNIILLATRLPSNDSCMPSWVPDWRNRQSALEYRLKVDKTDVGNSRGVPRKNDRASNGSSLDESPKTITGELHLRGLSLGTISRVLFCDVPDDVSARAWNHGTLGVFRTWCCAVNDSSFYSTRQESQDALLLTMCAYFDYDWKKPMFRVVFGLLYDLMFYPDCRLLDSAQAKKAYEKILEVERVSGRLHFEAYEELVTFLSTFWIENRSPDLGHLSDLHSEFSMGRVFKHIYSSLTALAYRIKRLRNHSLLITDSCYGLAPSTAREGDEVYLLKGLDIPVVLRPSGENYSFVGPCSYIHGVMEGQKWPEDESELQDIVLV</sequence>
<accession>A0A4Y8D477</accession>
<gene>
    <name evidence="2" type="ORF">BOTCAL_0126g00110</name>
</gene>
<evidence type="ECO:0000313" key="2">
    <source>
        <dbReference type="EMBL" id="TEY67420.1"/>
    </source>
</evidence>
<dbReference type="Pfam" id="PF26639">
    <property type="entry name" value="Het-6_barrel"/>
    <property type="match status" value="1"/>
</dbReference>
<evidence type="ECO:0000313" key="3">
    <source>
        <dbReference type="Proteomes" id="UP000297299"/>
    </source>
</evidence>
<evidence type="ECO:0000256" key="1">
    <source>
        <dbReference type="SAM" id="MobiDB-lite"/>
    </source>
</evidence>
<organism evidence="2 3">
    <name type="scientific">Botryotinia calthae</name>
    <dbReference type="NCBI Taxonomy" id="38488"/>
    <lineage>
        <taxon>Eukaryota</taxon>
        <taxon>Fungi</taxon>
        <taxon>Dikarya</taxon>
        <taxon>Ascomycota</taxon>
        <taxon>Pezizomycotina</taxon>
        <taxon>Leotiomycetes</taxon>
        <taxon>Helotiales</taxon>
        <taxon>Sclerotiniaceae</taxon>
        <taxon>Botryotinia</taxon>
    </lineage>
</organism>
<proteinExistence type="predicted"/>
<name>A0A4Y8D477_9HELO</name>
<dbReference type="EMBL" id="PHWZ01000126">
    <property type="protein sequence ID" value="TEY67420.1"/>
    <property type="molecule type" value="Genomic_DNA"/>
</dbReference>